<proteinExistence type="predicted"/>
<reference evidence="2" key="1">
    <citation type="journal article" date="2019" name="Int. J. Syst. Evol. Microbiol.">
        <title>The Global Catalogue of Microorganisms (GCM) 10K type strain sequencing project: providing services to taxonomists for standard genome sequencing and annotation.</title>
        <authorList>
            <consortium name="The Broad Institute Genomics Platform"/>
            <consortium name="The Broad Institute Genome Sequencing Center for Infectious Disease"/>
            <person name="Wu L."/>
            <person name="Ma J."/>
        </authorList>
    </citation>
    <scope>NUCLEOTIDE SEQUENCE [LARGE SCALE GENOMIC DNA]</scope>
    <source>
        <strain evidence="2">CGMCC 1.15053</strain>
    </source>
</reference>
<evidence type="ECO:0000313" key="1">
    <source>
        <dbReference type="EMBL" id="MFC5850024.1"/>
    </source>
</evidence>
<keyword evidence="2" id="KW-1185">Reference proteome</keyword>
<comment type="caution">
    <text evidence="1">The sequence shown here is derived from an EMBL/GenBank/DDBJ whole genome shotgun (WGS) entry which is preliminary data.</text>
</comment>
<gene>
    <name evidence="1" type="ORF">ACFPQ6_17110</name>
</gene>
<organism evidence="1 2">
    <name type="scientific">Deinococcus petrolearius</name>
    <dbReference type="NCBI Taxonomy" id="1751295"/>
    <lineage>
        <taxon>Bacteria</taxon>
        <taxon>Thermotogati</taxon>
        <taxon>Deinococcota</taxon>
        <taxon>Deinococci</taxon>
        <taxon>Deinococcales</taxon>
        <taxon>Deinococcaceae</taxon>
        <taxon>Deinococcus</taxon>
    </lineage>
</organism>
<evidence type="ECO:0000313" key="2">
    <source>
        <dbReference type="Proteomes" id="UP001595979"/>
    </source>
</evidence>
<dbReference type="Proteomes" id="UP001595979">
    <property type="component" value="Unassembled WGS sequence"/>
</dbReference>
<accession>A0ABW1DNS7</accession>
<name>A0ABW1DNS7_9DEIO</name>
<sequence>MRDFTFRILRPGCAVTWTLIAHVICQGDTLAQAVLRTAHALNDDPTSAPDLLLFAAHPHQVFAEVDLTVGDWIVGHGQTFQLVRLDEATPTDLRGPDFALRLQGEI</sequence>
<protein>
    <submittedName>
        <fullName evidence="1">Uncharacterized protein</fullName>
    </submittedName>
</protein>
<dbReference type="EMBL" id="JBHSOH010000035">
    <property type="protein sequence ID" value="MFC5850024.1"/>
    <property type="molecule type" value="Genomic_DNA"/>
</dbReference>
<dbReference type="RefSeq" id="WP_043804989.1">
    <property type="nucleotide sequence ID" value="NZ_JBHSOH010000035.1"/>
</dbReference>